<dbReference type="InterPro" id="IPR011990">
    <property type="entry name" value="TPR-like_helical_dom_sf"/>
</dbReference>
<accession>A0A2I1E4R7</accession>
<feature type="repeat" description="TPR" evidence="1">
    <location>
        <begin position="787"/>
        <end position="820"/>
    </location>
</feature>
<feature type="compositionally biased region" description="Polar residues" evidence="2">
    <location>
        <begin position="11"/>
        <end position="26"/>
    </location>
</feature>
<feature type="compositionally biased region" description="Basic and acidic residues" evidence="2">
    <location>
        <begin position="411"/>
        <end position="428"/>
    </location>
</feature>
<dbReference type="Gene3D" id="1.25.40.10">
    <property type="entry name" value="Tetratricopeptide repeat domain"/>
    <property type="match status" value="1"/>
</dbReference>
<feature type="region of interest" description="Disordered" evidence="2">
    <location>
        <begin position="1"/>
        <end position="56"/>
    </location>
</feature>
<evidence type="ECO:0000256" key="2">
    <source>
        <dbReference type="SAM" id="MobiDB-lite"/>
    </source>
</evidence>
<organism evidence="4 7">
    <name type="scientific">Rhizophagus irregularis</name>
    <dbReference type="NCBI Taxonomy" id="588596"/>
    <lineage>
        <taxon>Eukaryota</taxon>
        <taxon>Fungi</taxon>
        <taxon>Fungi incertae sedis</taxon>
        <taxon>Mucoromycota</taxon>
        <taxon>Glomeromycotina</taxon>
        <taxon>Glomeromycetes</taxon>
        <taxon>Glomerales</taxon>
        <taxon>Glomeraceae</taxon>
        <taxon>Rhizophagus</taxon>
    </lineage>
</organism>
<dbReference type="SMART" id="SM00165">
    <property type="entry name" value="UBA"/>
    <property type="match status" value="1"/>
</dbReference>
<dbReference type="GO" id="GO:0072583">
    <property type="term" value="P:clathrin-dependent endocytosis"/>
    <property type="evidence" value="ECO:0007669"/>
    <property type="project" value="TreeGrafter"/>
</dbReference>
<dbReference type="EMBL" id="LLXJ01000528">
    <property type="protein sequence ID" value="PKC08629.1"/>
    <property type="molecule type" value="Genomic_DNA"/>
</dbReference>
<dbReference type="FunFam" id="1.10.287.110:FF:000002">
    <property type="entry name" value="putative tyrosine-protein phosphatase auxilin isoform X2"/>
    <property type="match status" value="1"/>
</dbReference>
<dbReference type="SMART" id="SM00028">
    <property type="entry name" value="TPR"/>
    <property type="match status" value="3"/>
</dbReference>
<proteinExistence type="predicted"/>
<dbReference type="SMR" id="A0A2I1E4R7"/>
<feature type="compositionally biased region" description="Low complexity" evidence="2">
    <location>
        <begin position="85"/>
        <end position="109"/>
    </location>
</feature>
<dbReference type="GO" id="GO:0005737">
    <property type="term" value="C:cytoplasm"/>
    <property type="evidence" value="ECO:0007669"/>
    <property type="project" value="TreeGrafter"/>
</dbReference>
<name>A0A2I1E4R7_9GLOM</name>
<feature type="compositionally biased region" description="Polar residues" evidence="2">
    <location>
        <begin position="110"/>
        <end position="126"/>
    </location>
</feature>
<comment type="caution">
    <text evidence="4">The sequence shown here is derived from an EMBL/GenBank/DDBJ whole genome shotgun (WGS) entry which is preliminary data.</text>
</comment>
<evidence type="ECO:0000313" key="5">
    <source>
        <dbReference type="EMBL" id="PKC08629.1"/>
    </source>
</evidence>
<feature type="region of interest" description="Disordered" evidence="2">
    <location>
        <begin position="388"/>
        <end position="436"/>
    </location>
</feature>
<dbReference type="InterPro" id="IPR036869">
    <property type="entry name" value="J_dom_sf"/>
</dbReference>
<feature type="compositionally biased region" description="Acidic residues" evidence="2">
    <location>
        <begin position="545"/>
        <end position="554"/>
    </location>
</feature>
<dbReference type="PANTHER" id="PTHR23172">
    <property type="entry name" value="AUXILIN/CYCLIN G-ASSOCIATED KINASE-RELATED"/>
    <property type="match status" value="1"/>
</dbReference>
<feature type="compositionally biased region" description="Polar residues" evidence="2">
    <location>
        <begin position="521"/>
        <end position="530"/>
    </location>
</feature>
<evidence type="ECO:0000313" key="4">
    <source>
        <dbReference type="EMBL" id="CAB5350401.1"/>
    </source>
</evidence>
<feature type="compositionally biased region" description="Basic and acidic residues" evidence="2">
    <location>
        <begin position="839"/>
        <end position="849"/>
    </location>
</feature>
<dbReference type="PANTHER" id="PTHR23172:SF19">
    <property type="entry name" value="J DOMAIN-CONTAINING PROTEIN"/>
    <property type="match status" value="1"/>
</dbReference>
<evidence type="ECO:0000256" key="1">
    <source>
        <dbReference type="PROSITE-ProRule" id="PRU00339"/>
    </source>
</evidence>
<dbReference type="Proteomes" id="UP000684084">
    <property type="component" value="Unassembled WGS sequence"/>
</dbReference>
<feature type="region of interest" description="Disordered" evidence="2">
    <location>
        <begin position="82"/>
        <end position="126"/>
    </location>
</feature>
<dbReference type="Proteomes" id="UP000232722">
    <property type="component" value="Unassembled WGS sequence"/>
</dbReference>
<feature type="compositionally biased region" description="Basic and acidic residues" evidence="2">
    <location>
        <begin position="621"/>
        <end position="635"/>
    </location>
</feature>
<reference evidence="4" key="3">
    <citation type="submission" date="2020-05" db="EMBL/GenBank/DDBJ databases">
        <authorList>
            <person name="Rincon C."/>
            <person name="Sanders R I."/>
            <person name="Robbins C."/>
            <person name="Chaturvedi A."/>
        </authorList>
    </citation>
    <scope>NUCLEOTIDE SEQUENCE</scope>
    <source>
        <strain evidence="4">CHB12</strain>
    </source>
</reference>
<dbReference type="Pfam" id="PF13181">
    <property type="entry name" value="TPR_8"/>
    <property type="match status" value="1"/>
</dbReference>
<feature type="compositionally biased region" description="Polar residues" evidence="2">
    <location>
        <begin position="670"/>
        <end position="680"/>
    </location>
</feature>
<feature type="region of interest" description="Disordered" evidence="2">
    <location>
        <begin position="152"/>
        <end position="202"/>
    </location>
</feature>
<dbReference type="GO" id="GO:0030276">
    <property type="term" value="F:clathrin binding"/>
    <property type="evidence" value="ECO:0007669"/>
    <property type="project" value="TreeGrafter"/>
</dbReference>
<dbReference type="Gene3D" id="1.10.287.110">
    <property type="entry name" value="DnaJ domain"/>
    <property type="match status" value="1"/>
</dbReference>
<keyword evidence="1" id="KW-0802">TPR repeat</keyword>
<feature type="compositionally biased region" description="Basic and acidic residues" evidence="2">
    <location>
        <begin position="311"/>
        <end position="328"/>
    </location>
</feature>
<evidence type="ECO:0000259" key="3">
    <source>
        <dbReference type="PROSITE" id="PS50030"/>
    </source>
</evidence>
<feature type="region of interest" description="Disordered" evidence="2">
    <location>
        <begin position="621"/>
        <end position="700"/>
    </location>
</feature>
<dbReference type="VEuPathDB" id="FungiDB:RhiirA1_360223"/>
<feature type="compositionally biased region" description="Basic and acidic residues" evidence="2">
    <location>
        <begin position="152"/>
        <end position="185"/>
    </location>
</feature>
<feature type="region of interest" description="Disordered" evidence="2">
    <location>
        <begin position="502"/>
        <end position="606"/>
    </location>
</feature>
<dbReference type="PROSITE" id="PS50030">
    <property type="entry name" value="UBA"/>
    <property type="match status" value="1"/>
</dbReference>
<dbReference type="InterPro" id="IPR019734">
    <property type="entry name" value="TPR_rpt"/>
</dbReference>
<sequence length="1032" mass="115341">MDDLNELIWGSGSNRSSNQKNNNTPLNAMRGTTELSSKNSTTFPTPPIKQTTTVNSSDQNIFISQAINANSPVFKRLNKINNSDSNTSVNNQNFSSSSTSGTKIYSSNSPNNRSPHISPSLTSFSNNNSTDSLDDTFLLFNKKPTNLSLDEQRKLQEQEQQRKLQEENEKLREHYDQSHFWDSLEGKSSNSSGNNGIRQPTGDIFDDILLGANQYGTSESISRNSSSQMKPSSEETQWDLNFLSNNTNNNKISSAAANNNLMDFGIFEKQNNSSSSIPVEDDENPLGELAKPISAKSDILNAEDDENPLGELEKPVSEKRDASPHSERNSNNSSTSRNELKDHLIAQIVDMGFSADEAEAALAVTDNDDDVSSAIEILFQQREVVNNMSMNQTSKQQKSDFGRRRSNTADYPHREDDDNEHGYIEKGRFSSKNHTLNVPRRNVYGISVSDGESSDRSSSSVSSNFLQQKEKLISTASEFGIHAFKKASAFYKQSKEVVNKALEDLQQPDSEEDSSRRPRWMQNNDFQSGYNDFPNVKVEEKFQDSYDDSSSDDDDYHHQIPGRNRFVSVSSKTKDSSDDELPNPGRNKFIPVSSKLKDSDNDILSGRNTFVSINSKLKESNEDHYRSLHQNESKKPPKPAVPSRSTKPDVNSSDSAYISPARRRPPSQKPVRNSSPTRVTPSKPPRLVVHVSPEQLNKSEAHKAKGNELFKLGQFGEAEKFYSLAVDSLPTKHLLRAILYNNRAATKLKNGDHRGCVEDCTLILQLIDDYTLPPPPGVAINLKDQYTKALLRRASAYETMEKYDSAKDDYQKLINADPGIGKSVSDGLRRCQKAIKMATDSKSEIKDENDSPLISSNQSSNQYDFNEFMFDTSVPTQSTSQSTFGVPLNAFGFIDPTSSTSTSSTYVDPNNPAVVRLRDQARQQELEDAERFRLKDHVDQKIMQWKGGKETNLRALISSLDVVLWDGIGWKTIGLHELVTSSQVKIRYIKAIAKVHPDKLNSATTIEQRLLANGIFSALNDAWDVFKIQNNL</sequence>
<dbReference type="VEuPathDB" id="FungiDB:FUN_017748"/>
<dbReference type="EMBL" id="CAGKOT010000007">
    <property type="protein sequence ID" value="CAB5350401.1"/>
    <property type="molecule type" value="Genomic_DNA"/>
</dbReference>
<dbReference type="VEuPathDB" id="FungiDB:RhiirFUN_023113"/>
<feature type="compositionally biased region" description="Polar residues" evidence="2">
    <location>
        <begin position="33"/>
        <end position="56"/>
    </location>
</feature>
<dbReference type="GO" id="GO:0072318">
    <property type="term" value="P:clathrin coat disassembly"/>
    <property type="evidence" value="ECO:0007669"/>
    <property type="project" value="TreeGrafter"/>
</dbReference>
<dbReference type="InterPro" id="IPR009060">
    <property type="entry name" value="UBA-like_sf"/>
</dbReference>
<protein>
    <recommendedName>
        <fullName evidence="3">UBA domain-containing protein</fullName>
    </recommendedName>
</protein>
<reference evidence="5 6" key="1">
    <citation type="submission" date="2016-04" db="EMBL/GenBank/DDBJ databases">
        <title>Genome analyses suggest a sexual origin of heterokaryosis in a supposedly ancient asexual fungus.</title>
        <authorList>
            <person name="Ropars J."/>
            <person name="Sedzielewska K."/>
            <person name="Noel J."/>
            <person name="Charron P."/>
            <person name="Farinelli L."/>
            <person name="Marton T."/>
            <person name="Kruger M."/>
            <person name="Pelin A."/>
            <person name="Brachmann A."/>
            <person name="Corradi N."/>
        </authorList>
    </citation>
    <scope>NUCLEOTIDE SEQUENCE [LARGE SCALE GENOMIC DNA]</scope>
    <source>
        <strain evidence="5 6">A5</strain>
    </source>
</reference>
<dbReference type="AlphaFoldDB" id="A0A2I1E4R7"/>
<feature type="compositionally biased region" description="Polar residues" evidence="2">
    <location>
        <begin position="643"/>
        <end position="656"/>
    </location>
</feature>
<dbReference type="InterPro" id="IPR001623">
    <property type="entry name" value="DnaJ_domain"/>
</dbReference>
<feature type="region of interest" description="Disordered" evidence="2">
    <location>
        <begin position="298"/>
        <end position="339"/>
    </location>
</feature>
<evidence type="ECO:0000313" key="7">
    <source>
        <dbReference type="Proteomes" id="UP000684084"/>
    </source>
</evidence>
<feature type="domain" description="UBA" evidence="3">
    <location>
        <begin position="339"/>
        <end position="381"/>
    </location>
</feature>
<dbReference type="GO" id="GO:0031982">
    <property type="term" value="C:vesicle"/>
    <property type="evidence" value="ECO:0007669"/>
    <property type="project" value="TreeGrafter"/>
</dbReference>
<dbReference type="SUPFAM" id="SSF46934">
    <property type="entry name" value="UBA-like"/>
    <property type="match status" value="1"/>
</dbReference>
<feature type="compositionally biased region" description="Low complexity" evidence="2">
    <location>
        <begin position="186"/>
        <end position="196"/>
    </location>
</feature>
<feature type="region of interest" description="Disordered" evidence="2">
    <location>
        <begin position="839"/>
        <end position="858"/>
    </location>
</feature>
<evidence type="ECO:0000313" key="6">
    <source>
        <dbReference type="Proteomes" id="UP000232722"/>
    </source>
</evidence>
<dbReference type="SUPFAM" id="SSF48452">
    <property type="entry name" value="TPR-like"/>
    <property type="match status" value="1"/>
</dbReference>
<dbReference type="PROSITE" id="PS50005">
    <property type="entry name" value="TPR"/>
    <property type="match status" value="1"/>
</dbReference>
<gene>
    <name evidence="4" type="ORF">CHRIB12_LOCUS4967</name>
    <name evidence="5" type="ORF">RhiirA5_312830</name>
</gene>
<dbReference type="Gene3D" id="1.10.8.10">
    <property type="entry name" value="DNA helicase RuvA subunit, C-terminal domain"/>
    <property type="match status" value="1"/>
</dbReference>
<reference evidence="5 6" key="2">
    <citation type="submission" date="2017-09" db="EMBL/GenBank/DDBJ databases">
        <title>Extensive intraspecific genome diversity in a model arbuscular mycorrhizal fungus.</title>
        <authorList>
            <person name="Chen E.C."/>
            <person name="Morin E."/>
            <person name="Beaudet D."/>
            <person name="Noel J."/>
            <person name="Ndikumana S."/>
            <person name="Charron P."/>
            <person name="St-Onge C."/>
            <person name="Giorgi J."/>
            <person name="Grigoriev I.V."/>
            <person name="Roux C."/>
            <person name="Martin F.M."/>
            <person name="Corradi N."/>
        </authorList>
    </citation>
    <scope>NUCLEOTIDE SEQUENCE [LARGE SCALE GENOMIC DNA]</scope>
    <source>
        <strain evidence="5 6">A5</strain>
    </source>
</reference>
<dbReference type="InterPro" id="IPR015940">
    <property type="entry name" value="UBA"/>
</dbReference>
<dbReference type="SUPFAM" id="SSF46565">
    <property type="entry name" value="Chaperone J-domain"/>
    <property type="match status" value="1"/>
</dbReference>
<dbReference type="CDD" id="cd06257">
    <property type="entry name" value="DnaJ"/>
    <property type="match status" value="1"/>
</dbReference>
<dbReference type="OrthoDB" id="1717591at2759"/>